<keyword evidence="3" id="KW-0812">Transmembrane</keyword>
<organism evidence="5 6">
    <name type="scientific">Actinomadura bangladeshensis</name>
    <dbReference type="NCBI Taxonomy" id="453573"/>
    <lineage>
        <taxon>Bacteria</taxon>
        <taxon>Bacillati</taxon>
        <taxon>Actinomycetota</taxon>
        <taxon>Actinomycetes</taxon>
        <taxon>Streptosporangiales</taxon>
        <taxon>Thermomonosporaceae</taxon>
        <taxon>Actinomadura</taxon>
    </lineage>
</organism>
<dbReference type="PANTHER" id="PTHR10264:SF19">
    <property type="entry name" value="AT06885P-RELATED"/>
    <property type="match status" value="1"/>
</dbReference>
<dbReference type="AlphaFoldDB" id="A0A4R4NKM1"/>
<feature type="transmembrane region" description="Helical" evidence="3">
    <location>
        <begin position="56"/>
        <end position="77"/>
    </location>
</feature>
<name>A0A4R4NKM1_9ACTN</name>
<dbReference type="SMART" id="SM00244">
    <property type="entry name" value="PHB"/>
    <property type="match status" value="1"/>
</dbReference>
<evidence type="ECO:0000256" key="1">
    <source>
        <dbReference type="ARBA" id="ARBA00008164"/>
    </source>
</evidence>
<feature type="domain" description="Band 7" evidence="4">
    <location>
        <begin position="72"/>
        <end position="229"/>
    </location>
</feature>
<reference evidence="5 6" key="1">
    <citation type="submission" date="2019-03" db="EMBL/GenBank/DDBJ databases">
        <title>Draft genome sequences of novel Actinobacteria.</title>
        <authorList>
            <person name="Sahin N."/>
            <person name="Ay H."/>
            <person name="Saygin H."/>
        </authorList>
    </citation>
    <scope>NUCLEOTIDE SEQUENCE [LARGE SCALE GENOMIC DNA]</scope>
    <source>
        <strain evidence="5 6">DSM 45347</strain>
    </source>
</reference>
<keyword evidence="3" id="KW-0472">Membrane</keyword>
<keyword evidence="6" id="KW-1185">Reference proteome</keyword>
<keyword evidence="3" id="KW-1133">Transmembrane helix</keyword>
<dbReference type="InterPro" id="IPR036013">
    <property type="entry name" value="Band_7/SPFH_dom_sf"/>
</dbReference>
<dbReference type="Proteomes" id="UP000295431">
    <property type="component" value="Unassembled WGS sequence"/>
</dbReference>
<feature type="region of interest" description="Disordered" evidence="2">
    <location>
        <begin position="1"/>
        <end position="34"/>
    </location>
</feature>
<dbReference type="EMBL" id="SMJW01000220">
    <property type="protein sequence ID" value="TDC08303.1"/>
    <property type="molecule type" value="Genomic_DNA"/>
</dbReference>
<sequence length="239" mass="24792">MSMPCGPPARCVPSEMGIRPDSAPSPPRRRWRVRTGGGGPMVVIAARDGSPLPASIAFLIVLGLVLAVVAVSGLRRVGASERLVVRRFGRTRGVRGPGLRFLLPLADTGVRVPMGARPHDLWFRATTRDGVPVRVKAHALMGADDPVRYAEAADAPSSAAQAGTEFVLRGVIADRDLADLPSLLADGGDPELVRRVNEAVRPWGVAASLVSITDATVPVRSASPGAPAAAPCACGARPG</sequence>
<gene>
    <name evidence="5" type="ORF">E1284_31175</name>
</gene>
<dbReference type="SUPFAM" id="SSF117892">
    <property type="entry name" value="Band 7/SPFH domain"/>
    <property type="match status" value="1"/>
</dbReference>
<evidence type="ECO:0000313" key="5">
    <source>
        <dbReference type="EMBL" id="TDC08303.1"/>
    </source>
</evidence>
<dbReference type="PANTHER" id="PTHR10264">
    <property type="entry name" value="BAND 7 PROTEIN-RELATED"/>
    <property type="match status" value="1"/>
</dbReference>
<dbReference type="GO" id="GO:0005886">
    <property type="term" value="C:plasma membrane"/>
    <property type="evidence" value="ECO:0007669"/>
    <property type="project" value="InterPro"/>
</dbReference>
<evidence type="ECO:0000259" key="4">
    <source>
        <dbReference type="SMART" id="SM00244"/>
    </source>
</evidence>
<evidence type="ECO:0000256" key="2">
    <source>
        <dbReference type="SAM" id="MobiDB-lite"/>
    </source>
</evidence>
<dbReference type="Pfam" id="PF01145">
    <property type="entry name" value="Band_7"/>
    <property type="match status" value="1"/>
</dbReference>
<protein>
    <submittedName>
        <fullName evidence="5">SPFH/Band 7/PHB domain protein</fullName>
    </submittedName>
</protein>
<dbReference type="InterPro" id="IPR001107">
    <property type="entry name" value="Band_7"/>
</dbReference>
<evidence type="ECO:0000313" key="6">
    <source>
        <dbReference type="Proteomes" id="UP000295431"/>
    </source>
</evidence>
<proteinExistence type="inferred from homology"/>
<comment type="caution">
    <text evidence="5">The sequence shown here is derived from an EMBL/GenBank/DDBJ whole genome shotgun (WGS) entry which is preliminary data.</text>
</comment>
<dbReference type="Gene3D" id="3.30.479.30">
    <property type="entry name" value="Band 7 domain"/>
    <property type="match status" value="1"/>
</dbReference>
<dbReference type="InterPro" id="IPR043202">
    <property type="entry name" value="Band-7_stomatin-like"/>
</dbReference>
<comment type="similarity">
    <text evidence="1">Belongs to the band 7/mec-2 family.</text>
</comment>
<evidence type="ECO:0000256" key="3">
    <source>
        <dbReference type="SAM" id="Phobius"/>
    </source>
</evidence>
<dbReference type="OrthoDB" id="3472264at2"/>
<accession>A0A4R4NKM1</accession>